<proteinExistence type="predicted"/>
<dbReference type="InterPro" id="IPR041916">
    <property type="entry name" value="Anti_sigma_zinc_sf"/>
</dbReference>
<evidence type="ECO:0000313" key="2">
    <source>
        <dbReference type="EMBL" id="NMM43356.1"/>
    </source>
</evidence>
<name>A0A7Y0HD29_9PROT</name>
<comment type="caution">
    <text evidence="2">The sequence shown here is derived from an EMBL/GenBank/DDBJ whole genome shotgun (WGS) entry which is preliminary data.</text>
</comment>
<dbReference type="Gene3D" id="1.10.10.1320">
    <property type="entry name" value="Anti-sigma factor, zinc-finger domain"/>
    <property type="match status" value="1"/>
</dbReference>
<reference evidence="2 3" key="1">
    <citation type="submission" date="2020-04" db="EMBL/GenBank/DDBJ databases">
        <title>Rhodospirillaceae bacterium KN72 isolated from deep sea.</title>
        <authorList>
            <person name="Zhang D.-C."/>
        </authorList>
    </citation>
    <scope>NUCLEOTIDE SEQUENCE [LARGE SCALE GENOMIC DNA]</scope>
    <source>
        <strain evidence="2 3">KN72</strain>
    </source>
</reference>
<evidence type="ECO:0000313" key="3">
    <source>
        <dbReference type="Proteomes" id="UP000539372"/>
    </source>
</evidence>
<dbReference type="Proteomes" id="UP000539372">
    <property type="component" value="Unassembled WGS sequence"/>
</dbReference>
<dbReference type="CDD" id="cd20301">
    <property type="entry name" value="cupin_ChrR"/>
    <property type="match status" value="1"/>
</dbReference>
<dbReference type="InterPro" id="IPR011051">
    <property type="entry name" value="RmlC_Cupin_sf"/>
</dbReference>
<protein>
    <submittedName>
        <fullName evidence="2">Transcriptional regulator</fullName>
    </submittedName>
</protein>
<dbReference type="RefSeq" id="WP_169623639.1">
    <property type="nucleotide sequence ID" value="NZ_JABBNT010000001.1"/>
</dbReference>
<dbReference type="InterPro" id="IPR025979">
    <property type="entry name" value="ChrR-like_cupin_dom"/>
</dbReference>
<gene>
    <name evidence="2" type="ORF">HH303_02620</name>
</gene>
<dbReference type="SUPFAM" id="SSF51182">
    <property type="entry name" value="RmlC-like cupins"/>
    <property type="match status" value="1"/>
</dbReference>
<dbReference type="AlphaFoldDB" id="A0A7Y0HD29"/>
<dbReference type="NCBIfam" id="TIGR02451">
    <property type="entry name" value="anti_sig_ChrR"/>
    <property type="match status" value="1"/>
</dbReference>
<dbReference type="InterPro" id="IPR012807">
    <property type="entry name" value="Anti-sigma_ChrR"/>
</dbReference>
<dbReference type="Gene3D" id="2.60.120.10">
    <property type="entry name" value="Jelly Rolls"/>
    <property type="match status" value="1"/>
</dbReference>
<feature type="domain" description="ChrR-like cupin" evidence="1">
    <location>
        <begin position="107"/>
        <end position="196"/>
    </location>
</feature>
<accession>A0A7Y0HD29</accession>
<sequence length="218" mass="23512">MSIDHHPSEERLLDYVSGGLGESWSLAVATHLALCPKCRNTVARLEAMGGGMMDAAEPATLADNSFDALWARLESEEDEADSMPAIAGHAGKIDLPEPLRSYVGGSVDALPWQNMGLGVRQLLIPTADQSTARLLCVAAGRPVPEHTHRGEEVTLVLQGAFRDSTGIYAAGDFQEADETVLHQPHAEKDRDCICLAVTDAPLKFRNLAFRLVQPFIGI</sequence>
<keyword evidence="3" id="KW-1185">Reference proteome</keyword>
<evidence type="ECO:0000259" key="1">
    <source>
        <dbReference type="Pfam" id="PF12973"/>
    </source>
</evidence>
<dbReference type="EMBL" id="JABBNT010000001">
    <property type="protein sequence ID" value="NMM43356.1"/>
    <property type="molecule type" value="Genomic_DNA"/>
</dbReference>
<dbReference type="Pfam" id="PF12973">
    <property type="entry name" value="Cupin_7"/>
    <property type="match status" value="1"/>
</dbReference>
<organism evidence="2 3">
    <name type="scientific">Pacificispira spongiicola</name>
    <dbReference type="NCBI Taxonomy" id="2729598"/>
    <lineage>
        <taxon>Bacteria</taxon>
        <taxon>Pseudomonadati</taxon>
        <taxon>Pseudomonadota</taxon>
        <taxon>Alphaproteobacteria</taxon>
        <taxon>Rhodospirillales</taxon>
        <taxon>Rhodospirillaceae</taxon>
        <taxon>Pacificispira</taxon>
    </lineage>
</organism>
<dbReference type="InterPro" id="IPR014710">
    <property type="entry name" value="RmlC-like_jellyroll"/>
</dbReference>